<evidence type="ECO:0000313" key="3">
    <source>
        <dbReference type="Proteomes" id="UP000010366"/>
    </source>
</evidence>
<feature type="chain" id="PRO_5003937124" evidence="1">
    <location>
        <begin position="34"/>
        <end position="98"/>
    </location>
</feature>
<dbReference type="EMBL" id="CP003600">
    <property type="protein sequence ID" value="AFY92241.1"/>
    <property type="molecule type" value="Genomic_DNA"/>
</dbReference>
<sequence length="98" mass="10691">MASSHLKIFKMKPFNIVLLSLAGAIGSTYLAQANPPQQQPVETTLKPWKIQPVAAPTIDPKSAHQALIARQKQLAYRNFSCDCNGCRMAAQQLGVTLN</sequence>
<gene>
    <name evidence="2" type="ORF">Cha6605_1002</name>
</gene>
<evidence type="ECO:0000256" key="1">
    <source>
        <dbReference type="SAM" id="SignalP"/>
    </source>
</evidence>
<dbReference type="AlphaFoldDB" id="K9UCT3"/>
<reference evidence="2 3" key="1">
    <citation type="submission" date="2012-05" db="EMBL/GenBank/DDBJ databases">
        <title>Finished chromosome of genome of Chamaesiphon sp. PCC 6605.</title>
        <authorList>
            <consortium name="US DOE Joint Genome Institute"/>
            <person name="Gugger M."/>
            <person name="Coursin T."/>
            <person name="Rippka R."/>
            <person name="Tandeau De Marsac N."/>
            <person name="Huntemann M."/>
            <person name="Wei C.-L."/>
            <person name="Han J."/>
            <person name="Detter J.C."/>
            <person name="Han C."/>
            <person name="Tapia R."/>
            <person name="Chen A."/>
            <person name="Kyrpides N."/>
            <person name="Mavromatis K."/>
            <person name="Markowitz V."/>
            <person name="Szeto E."/>
            <person name="Ivanova N."/>
            <person name="Pagani I."/>
            <person name="Pati A."/>
            <person name="Goodwin L."/>
            <person name="Nordberg H.P."/>
            <person name="Cantor M.N."/>
            <person name="Hua S.X."/>
            <person name="Woyke T."/>
            <person name="Kerfeld C.A."/>
        </authorList>
    </citation>
    <scope>NUCLEOTIDE SEQUENCE [LARGE SCALE GENOMIC DNA]</scope>
    <source>
        <strain evidence="3">ATCC 27169 / PCC 6605</strain>
    </source>
</reference>
<accession>K9UCT3</accession>
<dbReference type="STRING" id="1173020.Cha6605_1002"/>
<evidence type="ECO:0000313" key="2">
    <source>
        <dbReference type="EMBL" id="AFY92241.1"/>
    </source>
</evidence>
<feature type="signal peptide" evidence="1">
    <location>
        <begin position="1"/>
        <end position="33"/>
    </location>
</feature>
<protein>
    <submittedName>
        <fullName evidence="2">Uncharacterized protein</fullName>
    </submittedName>
</protein>
<name>K9UCT3_CHAP6</name>
<dbReference type="HOGENOM" id="CLU_2328646_0_0_3"/>
<keyword evidence="3" id="KW-1185">Reference proteome</keyword>
<dbReference type="KEGG" id="cmp:Cha6605_1002"/>
<keyword evidence="1" id="KW-0732">Signal</keyword>
<organism evidence="2 3">
    <name type="scientific">Chamaesiphon minutus (strain ATCC 27169 / PCC 6605)</name>
    <dbReference type="NCBI Taxonomy" id="1173020"/>
    <lineage>
        <taxon>Bacteria</taxon>
        <taxon>Bacillati</taxon>
        <taxon>Cyanobacteriota</taxon>
        <taxon>Cyanophyceae</taxon>
        <taxon>Gomontiellales</taxon>
        <taxon>Chamaesiphonaceae</taxon>
        <taxon>Chamaesiphon</taxon>
    </lineage>
</organism>
<dbReference type="Proteomes" id="UP000010366">
    <property type="component" value="Chromosome"/>
</dbReference>
<proteinExistence type="predicted"/>